<sequence>MSLNGRHSWPIRPYEPLNQQSLFSLNDNRLNRNFEELITERGEEVSSAPPPPQKSMFADVFENIREKIFIMNESDDMEITESDKVSFQEKYKTQEVQSTIQKVKEQISQLYVKKIEYSIMIQERRRQYASFCEHITNSITSIENLQLAELRPEDIQLKTILLNRVNTYYEDLEIDHLIDCEYKIKTEFEFLKKTLIGLSSVSLTMCTICMEKQIEWFVDPCGHTLCDDCKSKTEKLKTCHYCRTQKTKFSRLYL</sequence>
<dbReference type="AlphaFoldDB" id="A0A6C0B0D7"/>
<evidence type="ECO:0000313" key="2">
    <source>
        <dbReference type="EMBL" id="QHS84933.1"/>
    </source>
</evidence>
<protein>
    <recommendedName>
        <fullName evidence="1">RING-type domain-containing protein</fullName>
    </recommendedName>
</protein>
<accession>A0A6C0B0D7</accession>
<proteinExistence type="predicted"/>
<dbReference type="EMBL" id="MN739039">
    <property type="protein sequence ID" value="QHS84933.1"/>
    <property type="molecule type" value="Genomic_DNA"/>
</dbReference>
<dbReference type="SUPFAM" id="SSF57850">
    <property type="entry name" value="RING/U-box"/>
    <property type="match status" value="1"/>
</dbReference>
<dbReference type="InterPro" id="IPR001841">
    <property type="entry name" value="Znf_RING"/>
</dbReference>
<evidence type="ECO:0000259" key="1">
    <source>
        <dbReference type="PROSITE" id="PS50089"/>
    </source>
</evidence>
<dbReference type="Gene3D" id="3.30.40.10">
    <property type="entry name" value="Zinc/RING finger domain, C3HC4 (zinc finger)"/>
    <property type="match status" value="1"/>
</dbReference>
<organism evidence="2">
    <name type="scientific">viral metagenome</name>
    <dbReference type="NCBI Taxonomy" id="1070528"/>
    <lineage>
        <taxon>unclassified sequences</taxon>
        <taxon>metagenomes</taxon>
        <taxon>organismal metagenomes</taxon>
    </lineage>
</organism>
<reference evidence="2" key="1">
    <citation type="journal article" date="2020" name="Nature">
        <title>Giant virus diversity and host interactions through global metagenomics.</title>
        <authorList>
            <person name="Schulz F."/>
            <person name="Roux S."/>
            <person name="Paez-Espino D."/>
            <person name="Jungbluth S."/>
            <person name="Walsh D.A."/>
            <person name="Denef V.J."/>
            <person name="McMahon K.D."/>
            <person name="Konstantinidis K.T."/>
            <person name="Eloe-Fadrosh E.A."/>
            <person name="Kyrpides N.C."/>
            <person name="Woyke T."/>
        </authorList>
    </citation>
    <scope>NUCLEOTIDE SEQUENCE</scope>
    <source>
        <strain evidence="2">GVMAG-M-3300009182-67</strain>
    </source>
</reference>
<dbReference type="Pfam" id="PF13920">
    <property type="entry name" value="zf-C3HC4_3"/>
    <property type="match status" value="1"/>
</dbReference>
<dbReference type="InterPro" id="IPR013083">
    <property type="entry name" value="Znf_RING/FYVE/PHD"/>
</dbReference>
<dbReference type="PROSITE" id="PS50089">
    <property type="entry name" value="ZF_RING_2"/>
    <property type="match status" value="1"/>
</dbReference>
<name>A0A6C0B0D7_9ZZZZ</name>
<feature type="domain" description="RING-type" evidence="1">
    <location>
        <begin position="206"/>
        <end position="243"/>
    </location>
</feature>
<dbReference type="SMART" id="SM00184">
    <property type="entry name" value="RING"/>
    <property type="match status" value="1"/>
</dbReference>